<protein>
    <submittedName>
        <fullName evidence="2">Uncharacterized protein</fullName>
    </submittedName>
</protein>
<keyword evidence="1" id="KW-0812">Transmembrane</keyword>
<gene>
    <name evidence="2" type="ORF">GCM10010994_06190</name>
</gene>
<dbReference type="Proteomes" id="UP000637002">
    <property type="component" value="Unassembled WGS sequence"/>
</dbReference>
<evidence type="ECO:0000256" key="1">
    <source>
        <dbReference type="SAM" id="Phobius"/>
    </source>
</evidence>
<keyword evidence="3" id="KW-1185">Reference proteome</keyword>
<dbReference type="EMBL" id="BMGG01000001">
    <property type="protein sequence ID" value="GGC49831.1"/>
    <property type="molecule type" value="Genomic_DNA"/>
</dbReference>
<evidence type="ECO:0000313" key="2">
    <source>
        <dbReference type="EMBL" id="GGC49831.1"/>
    </source>
</evidence>
<name>A0A916TX74_9HYPH</name>
<keyword evidence="1" id="KW-0472">Membrane</keyword>
<evidence type="ECO:0000313" key="3">
    <source>
        <dbReference type="Proteomes" id="UP000637002"/>
    </source>
</evidence>
<dbReference type="RefSeq" id="WP_188607628.1">
    <property type="nucleotide sequence ID" value="NZ_BMGG01000001.1"/>
</dbReference>
<reference evidence="2" key="2">
    <citation type="submission" date="2020-09" db="EMBL/GenBank/DDBJ databases">
        <authorList>
            <person name="Sun Q."/>
            <person name="Zhou Y."/>
        </authorList>
    </citation>
    <scope>NUCLEOTIDE SEQUENCE</scope>
    <source>
        <strain evidence="2">CGMCC 1.12919</strain>
    </source>
</reference>
<feature type="transmembrane region" description="Helical" evidence="1">
    <location>
        <begin position="97"/>
        <end position="115"/>
    </location>
</feature>
<proteinExistence type="predicted"/>
<feature type="transmembrane region" description="Helical" evidence="1">
    <location>
        <begin position="6"/>
        <end position="31"/>
    </location>
</feature>
<accession>A0A916TX74</accession>
<dbReference type="AlphaFoldDB" id="A0A916TX74"/>
<reference evidence="2" key="1">
    <citation type="journal article" date="2014" name="Int. J. Syst. Evol. Microbiol.">
        <title>Complete genome sequence of Corynebacterium casei LMG S-19264T (=DSM 44701T), isolated from a smear-ripened cheese.</title>
        <authorList>
            <consortium name="US DOE Joint Genome Institute (JGI-PGF)"/>
            <person name="Walter F."/>
            <person name="Albersmeier A."/>
            <person name="Kalinowski J."/>
            <person name="Ruckert C."/>
        </authorList>
    </citation>
    <scope>NUCLEOTIDE SEQUENCE</scope>
    <source>
        <strain evidence="2">CGMCC 1.12919</strain>
    </source>
</reference>
<comment type="caution">
    <text evidence="2">The sequence shown here is derived from an EMBL/GenBank/DDBJ whole genome shotgun (WGS) entry which is preliminary data.</text>
</comment>
<sequence>MRVIGRAFVILLGLCVALAAGSIVLIAAMVLEPSFARIIAYVAQSGLAAAFDAMFQAETPDEIMGVLFALWSMMATLLAGPPTLIALIGEVARVGSFVWYGGATGLATAALPWILRGGVGAASPAEIRVTLGLFLVGAASGLAYWLVAGRSAGARPVPISGPASPAP</sequence>
<keyword evidence="1" id="KW-1133">Transmembrane helix</keyword>
<organism evidence="2 3">
    <name type="scientific">Chelatococcus reniformis</name>
    <dbReference type="NCBI Taxonomy" id="1494448"/>
    <lineage>
        <taxon>Bacteria</taxon>
        <taxon>Pseudomonadati</taxon>
        <taxon>Pseudomonadota</taxon>
        <taxon>Alphaproteobacteria</taxon>
        <taxon>Hyphomicrobiales</taxon>
        <taxon>Chelatococcaceae</taxon>
        <taxon>Chelatococcus</taxon>
    </lineage>
</organism>
<feature type="transmembrane region" description="Helical" evidence="1">
    <location>
        <begin position="127"/>
        <end position="147"/>
    </location>
</feature>
<feature type="transmembrane region" description="Helical" evidence="1">
    <location>
        <begin position="63"/>
        <end position="85"/>
    </location>
</feature>